<keyword evidence="4" id="KW-0349">Heme</keyword>
<sequence length="134" mass="15362">MTKLLSAQKLNAFANIRKEEMMKLFGILAECSKKGEPMLMSTRCSGSLNESKKIKEIANGIRYLGAKIILGDMWSPFNKFDFFGYGRRLRGLYLQFDNLVEGIMAQHKEERQERQTEDVMDILLEICADEASVE</sequence>
<dbReference type="GO" id="GO:0005506">
    <property type="term" value="F:iron ion binding"/>
    <property type="evidence" value="ECO:0007669"/>
    <property type="project" value="InterPro"/>
</dbReference>
<keyword evidence="6" id="KW-0560">Oxidoreductase</keyword>
<dbReference type="Proteomes" id="UP001188597">
    <property type="component" value="Unassembled WGS sequence"/>
</dbReference>
<dbReference type="SUPFAM" id="SSF48264">
    <property type="entry name" value="Cytochrome P450"/>
    <property type="match status" value="1"/>
</dbReference>
<name>A0AA88VGX2_9ASTE</name>
<keyword evidence="9" id="KW-0472">Membrane</keyword>
<dbReference type="GO" id="GO:0020037">
    <property type="term" value="F:heme binding"/>
    <property type="evidence" value="ECO:0007669"/>
    <property type="project" value="InterPro"/>
</dbReference>
<evidence type="ECO:0000313" key="11">
    <source>
        <dbReference type="Proteomes" id="UP001188597"/>
    </source>
</evidence>
<keyword evidence="5" id="KW-0479">Metal-binding</keyword>
<dbReference type="GO" id="GO:0016020">
    <property type="term" value="C:membrane"/>
    <property type="evidence" value="ECO:0007669"/>
    <property type="project" value="UniProtKB-SubCell"/>
</dbReference>
<comment type="cofactor">
    <cofactor evidence="1">
        <name>heme</name>
        <dbReference type="ChEBI" id="CHEBI:30413"/>
    </cofactor>
</comment>
<comment type="caution">
    <text evidence="10">The sequence shown here is derived from an EMBL/GenBank/DDBJ whole genome shotgun (WGS) entry which is preliminary data.</text>
</comment>
<dbReference type="PANTHER" id="PTHR47943:SF8">
    <property type="entry name" value="CYTOCHROME P450"/>
    <property type="match status" value="1"/>
</dbReference>
<evidence type="ECO:0000256" key="2">
    <source>
        <dbReference type="ARBA" id="ARBA00004370"/>
    </source>
</evidence>
<comment type="subcellular location">
    <subcellularLocation>
        <location evidence="2">Membrane</location>
    </subcellularLocation>
</comment>
<dbReference type="EMBL" id="JAVXUP010001747">
    <property type="protein sequence ID" value="KAK3008472.1"/>
    <property type="molecule type" value="Genomic_DNA"/>
</dbReference>
<keyword evidence="8" id="KW-0503">Monooxygenase</keyword>
<dbReference type="InterPro" id="IPR036396">
    <property type="entry name" value="Cyt_P450_sf"/>
</dbReference>
<evidence type="ECO:0000256" key="9">
    <source>
        <dbReference type="ARBA" id="ARBA00023136"/>
    </source>
</evidence>
<evidence type="ECO:0000256" key="6">
    <source>
        <dbReference type="ARBA" id="ARBA00023002"/>
    </source>
</evidence>
<gene>
    <name evidence="10" type="ORF">RJ639_015279</name>
</gene>
<dbReference type="AlphaFoldDB" id="A0AA88VGX2"/>
<evidence type="ECO:0000256" key="1">
    <source>
        <dbReference type="ARBA" id="ARBA00001971"/>
    </source>
</evidence>
<dbReference type="GO" id="GO:0004497">
    <property type="term" value="F:monooxygenase activity"/>
    <property type="evidence" value="ECO:0007669"/>
    <property type="project" value="UniProtKB-KW"/>
</dbReference>
<protein>
    <submittedName>
        <fullName evidence="10">Uncharacterized protein</fullName>
    </submittedName>
</protein>
<organism evidence="10 11">
    <name type="scientific">Escallonia herrerae</name>
    <dbReference type="NCBI Taxonomy" id="1293975"/>
    <lineage>
        <taxon>Eukaryota</taxon>
        <taxon>Viridiplantae</taxon>
        <taxon>Streptophyta</taxon>
        <taxon>Embryophyta</taxon>
        <taxon>Tracheophyta</taxon>
        <taxon>Spermatophyta</taxon>
        <taxon>Magnoliopsida</taxon>
        <taxon>eudicotyledons</taxon>
        <taxon>Gunneridae</taxon>
        <taxon>Pentapetalae</taxon>
        <taxon>asterids</taxon>
        <taxon>campanulids</taxon>
        <taxon>Escalloniales</taxon>
        <taxon>Escalloniaceae</taxon>
        <taxon>Escallonia</taxon>
    </lineage>
</organism>
<comment type="similarity">
    <text evidence="3">Belongs to the cytochrome P450 family.</text>
</comment>
<keyword evidence="7" id="KW-0408">Iron</keyword>
<accession>A0AA88VGX2</accession>
<reference evidence="10" key="1">
    <citation type="submission" date="2022-12" db="EMBL/GenBank/DDBJ databases">
        <title>Draft genome assemblies for two species of Escallonia (Escalloniales).</title>
        <authorList>
            <person name="Chanderbali A."/>
            <person name="Dervinis C."/>
            <person name="Anghel I."/>
            <person name="Soltis D."/>
            <person name="Soltis P."/>
            <person name="Zapata F."/>
        </authorList>
    </citation>
    <scope>NUCLEOTIDE SEQUENCE</scope>
    <source>
        <strain evidence="10">UCBG64.0493</strain>
        <tissue evidence="10">Leaf</tissue>
    </source>
</reference>
<dbReference type="Gene3D" id="1.10.630.10">
    <property type="entry name" value="Cytochrome P450"/>
    <property type="match status" value="1"/>
</dbReference>
<evidence type="ECO:0000256" key="5">
    <source>
        <dbReference type="ARBA" id="ARBA00022723"/>
    </source>
</evidence>
<evidence type="ECO:0000256" key="4">
    <source>
        <dbReference type="ARBA" id="ARBA00022617"/>
    </source>
</evidence>
<evidence type="ECO:0000256" key="3">
    <source>
        <dbReference type="ARBA" id="ARBA00010617"/>
    </source>
</evidence>
<dbReference type="GO" id="GO:0016705">
    <property type="term" value="F:oxidoreductase activity, acting on paired donors, with incorporation or reduction of molecular oxygen"/>
    <property type="evidence" value="ECO:0007669"/>
    <property type="project" value="InterPro"/>
</dbReference>
<evidence type="ECO:0000313" key="10">
    <source>
        <dbReference type="EMBL" id="KAK3008472.1"/>
    </source>
</evidence>
<keyword evidence="11" id="KW-1185">Reference proteome</keyword>
<dbReference type="PANTHER" id="PTHR47943">
    <property type="entry name" value="CYTOCHROME P450 93A3-LIKE"/>
    <property type="match status" value="1"/>
</dbReference>
<proteinExistence type="inferred from homology"/>
<evidence type="ECO:0000256" key="7">
    <source>
        <dbReference type="ARBA" id="ARBA00023004"/>
    </source>
</evidence>
<evidence type="ECO:0000256" key="8">
    <source>
        <dbReference type="ARBA" id="ARBA00023033"/>
    </source>
</evidence>